<feature type="transmembrane region" description="Helical" evidence="7">
    <location>
        <begin position="288"/>
        <end position="306"/>
    </location>
</feature>
<dbReference type="PANTHER" id="PTHR23517">
    <property type="entry name" value="RESISTANCE PROTEIN MDTM, PUTATIVE-RELATED-RELATED"/>
    <property type="match status" value="1"/>
</dbReference>
<dbReference type="InterPro" id="IPR050171">
    <property type="entry name" value="MFS_Transporters"/>
</dbReference>
<sequence length="411" mass="44463">MPKTLQSFRSVITGPVIVLFLISFIVPFSAFMLYPFLIIYFTHVLHYHPWQAGLLLSVRFLASGIFGFTGGLVSQRMGNLRTYIISGLLSAAAIVALAFIHEPATIVMTLAILGLAASTVNAMARGLANELVKDEYRGVIQNYIHWLNNIGMAAALPLSALLLGGGYARTPYFFAAAGYALAAGALAMTVGRSRSQSPEPALRMSQSPSSMKPWKILQNDRAFSWLLLSFALVVIVEMQFESGVPLDLSLHFAHGAKLYGVLGAIDMILVFSLQLLVAHFLDKHPNSWSGSVGMFLLSGLVIGAIWQTVLGWSIAIILLSVGDVFAFGQIFSLMGVLPKNGQHGLYFSLLGMVQGLGTFVAYALGGIGYEILHPFGMFMLTIPLTILAVFSYRNAFRLGTAPQEESMITTG</sequence>
<dbReference type="SUPFAM" id="SSF103473">
    <property type="entry name" value="MFS general substrate transporter"/>
    <property type="match status" value="1"/>
</dbReference>
<feature type="transmembrane region" description="Helical" evidence="7">
    <location>
        <begin position="80"/>
        <end position="100"/>
    </location>
</feature>
<feature type="transmembrane region" description="Helical" evidence="7">
    <location>
        <begin position="53"/>
        <end position="73"/>
    </location>
</feature>
<feature type="transmembrane region" description="Helical" evidence="7">
    <location>
        <begin position="172"/>
        <end position="190"/>
    </location>
</feature>
<feature type="transmembrane region" description="Helical" evidence="7">
    <location>
        <begin position="260"/>
        <end position="281"/>
    </location>
</feature>
<keyword evidence="2" id="KW-0813">Transport</keyword>
<dbReference type="PANTHER" id="PTHR23517:SF3">
    <property type="entry name" value="INTEGRAL MEMBRANE TRANSPORT PROTEIN"/>
    <property type="match status" value="1"/>
</dbReference>
<dbReference type="InterPro" id="IPR020846">
    <property type="entry name" value="MFS_dom"/>
</dbReference>
<evidence type="ECO:0000256" key="2">
    <source>
        <dbReference type="ARBA" id="ARBA00022448"/>
    </source>
</evidence>
<dbReference type="GO" id="GO:0005886">
    <property type="term" value="C:plasma membrane"/>
    <property type="evidence" value="ECO:0007669"/>
    <property type="project" value="UniProtKB-SubCell"/>
</dbReference>
<dbReference type="EMBL" id="PXYX01000073">
    <property type="protein sequence ID" value="PSR23177.1"/>
    <property type="molecule type" value="Genomic_DNA"/>
</dbReference>
<keyword evidence="6 7" id="KW-0472">Membrane</keyword>
<reference evidence="9 10" key="1">
    <citation type="journal article" date="2014" name="BMC Genomics">
        <title>Comparison of environmental and isolate Sulfobacillus genomes reveals diverse carbon, sulfur, nitrogen, and hydrogen metabolisms.</title>
        <authorList>
            <person name="Justice N.B."/>
            <person name="Norman A."/>
            <person name="Brown C.T."/>
            <person name="Singh A."/>
            <person name="Thomas B.C."/>
            <person name="Banfield J.F."/>
        </authorList>
    </citation>
    <scope>NUCLEOTIDE SEQUENCE [LARGE SCALE GENOMIC DNA]</scope>
    <source>
        <strain evidence="9">AMDSBA5</strain>
    </source>
</reference>
<name>A0A2T2WLR8_SULTH</name>
<evidence type="ECO:0000256" key="5">
    <source>
        <dbReference type="ARBA" id="ARBA00022989"/>
    </source>
</evidence>
<feature type="transmembrane region" description="Helical" evidence="7">
    <location>
        <begin position="145"/>
        <end position="166"/>
    </location>
</feature>
<evidence type="ECO:0000313" key="10">
    <source>
        <dbReference type="Proteomes" id="UP000242705"/>
    </source>
</evidence>
<feature type="transmembrane region" description="Helical" evidence="7">
    <location>
        <begin position="371"/>
        <end position="390"/>
    </location>
</feature>
<dbReference type="GO" id="GO:0022857">
    <property type="term" value="F:transmembrane transporter activity"/>
    <property type="evidence" value="ECO:0007669"/>
    <property type="project" value="InterPro"/>
</dbReference>
<dbReference type="AlphaFoldDB" id="A0A2T2WLR8"/>
<dbReference type="InterPro" id="IPR036259">
    <property type="entry name" value="MFS_trans_sf"/>
</dbReference>
<feature type="transmembrane region" description="Helical" evidence="7">
    <location>
        <begin position="222"/>
        <end position="240"/>
    </location>
</feature>
<evidence type="ECO:0000256" key="4">
    <source>
        <dbReference type="ARBA" id="ARBA00022692"/>
    </source>
</evidence>
<evidence type="ECO:0000259" key="8">
    <source>
        <dbReference type="PROSITE" id="PS50850"/>
    </source>
</evidence>
<dbReference type="Gene3D" id="1.20.1250.20">
    <property type="entry name" value="MFS general substrate transporter like domains"/>
    <property type="match status" value="1"/>
</dbReference>
<evidence type="ECO:0000313" key="9">
    <source>
        <dbReference type="EMBL" id="PSR23177.1"/>
    </source>
</evidence>
<keyword evidence="3" id="KW-1003">Cell membrane</keyword>
<feature type="transmembrane region" description="Helical" evidence="7">
    <location>
        <begin position="344"/>
        <end position="365"/>
    </location>
</feature>
<evidence type="ECO:0000256" key="6">
    <source>
        <dbReference type="ARBA" id="ARBA00023136"/>
    </source>
</evidence>
<evidence type="ECO:0000256" key="7">
    <source>
        <dbReference type="SAM" id="Phobius"/>
    </source>
</evidence>
<feature type="transmembrane region" description="Helical" evidence="7">
    <location>
        <begin position="106"/>
        <end position="124"/>
    </location>
</feature>
<accession>A0A2T2WLR8</accession>
<gene>
    <name evidence="9" type="ORF">C7B47_16085</name>
</gene>
<protein>
    <recommendedName>
        <fullName evidence="8">Major facilitator superfamily (MFS) profile domain-containing protein</fullName>
    </recommendedName>
</protein>
<dbReference type="InterPro" id="IPR011701">
    <property type="entry name" value="MFS"/>
</dbReference>
<feature type="transmembrane region" description="Helical" evidence="7">
    <location>
        <begin position="312"/>
        <end position="337"/>
    </location>
</feature>
<organism evidence="9 10">
    <name type="scientific">Sulfobacillus thermosulfidooxidans</name>
    <dbReference type="NCBI Taxonomy" id="28034"/>
    <lineage>
        <taxon>Bacteria</taxon>
        <taxon>Bacillati</taxon>
        <taxon>Bacillota</taxon>
        <taxon>Clostridia</taxon>
        <taxon>Eubacteriales</taxon>
        <taxon>Clostridiales Family XVII. Incertae Sedis</taxon>
        <taxon>Sulfobacillus</taxon>
    </lineage>
</organism>
<comment type="caution">
    <text evidence="9">The sequence shown here is derived from an EMBL/GenBank/DDBJ whole genome shotgun (WGS) entry which is preliminary data.</text>
</comment>
<evidence type="ECO:0000256" key="1">
    <source>
        <dbReference type="ARBA" id="ARBA00004651"/>
    </source>
</evidence>
<dbReference type="Pfam" id="PF07690">
    <property type="entry name" value="MFS_1"/>
    <property type="match status" value="1"/>
</dbReference>
<dbReference type="PROSITE" id="PS50850">
    <property type="entry name" value="MFS"/>
    <property type="match status" value="1"/>
</dbReference>
<feature type="domain" description="Major facilitator superfamily (MFS) profile" evidence="8">
    <location>
        <begin position="15"/>
        <end position="397"/>
    </location>
</feature>
<feature type="transmembrane region" description="Helical" evidence="7">
    <location>
        <begin position="12"/>
        <end position="41"/>
    </location>
</feature>
<comment type="subcellular location">
    <subcellularLocation>
        <location evidence="1">Cell membrane</location>
        <topology evidence="1">Multi-pass membrane protein</topology>
    </subcellularLocation>
</comment>
<dbReference type="Proteomes" id="UP000242705">
    <property type="component" value="Unassembled WGS sequence"/>
</dbReference>
<evidence type="ECO:0000256" key="3">
    <source>
        <dbReference type="ARBA" id="ARBA00022475"/>
    </source>
</evidence>
<proteinExistence type="predicted"/>
<keyword evidence="4 7" id="KW-0812">Transmembrane</keyword>
<keyword evidence="5 7" id="KW-1133">Transmembrane helix</keyword>